<accession>A0A811L7M0</accession>
<sequence length="77" mass="8867">MIDAEFIDDNIVQVYLANTDRQQLLNDIRGTIQSTQLHIEKFTPFDQNVFRFRKSQKNGRLFSSAGNTLIRSCTTAD</sequence>
<dbReference type="OrthoDB" id="5790559at2759"/>
<evidence type="ECO:0000313" key="1">
    <source>
        <dbReference type="EMBL" id="CAD5223649.1"/>
    </source>
</evidence>
<evidence type="ECO:0000313" key="2">
    <source>
        <dbReference type="Proteomes" id="UP000614601"/>
    </source>
</evidence>
<dbReference type="Proteomes" id="UP000783686">
    <property type="component" value="Unassembled WGS sequence"/>
</dbReference>
<organism evidence="1 2">
    <name type="scientific">Bursaphelenchus okinawaensis</name>
    <dbReference type="NCBI Taxonomy" id="465554"/>
    <lineage>
        <taxon>Eukaryota</taxon>
        <taxon>Metazoa</taxon>
        <taxon>Ecdysozoa</taxon>
        <taxon>Nematoda</taxon>
        <taxon>Chromadorea</taxon>
        <taxon>Rhabditida</taxon>
        <taxon>Tylenchina</taxon>
        <taxon>Tylenchomorpha</taxon>
        <taxon>Aphelenchoidea</taxon>
        <taxon>Aphelenchoididae</taxon>
        <taxon>Bursaphelenchus</taxon>
    </lineage>
</organism>
<dbReference type="AlphaFoldDB" id="A0A811L7M0"/>
<reference evidence="1" key="1">
    <citation type="submission" date="2020-09" db="EMBL/GenBank/DDBJ databases">
        <authorList>
            <person name="Kikuchi T."/>
        </authorList>
    </citation>
    <scope>NUCLEOTIDE SEQUENCE</scope>
    <source>
        <strain evidence="1">SH1</strain>
    </source>
</reference>
<keyword evidence="2" id="KW-1185">Reference proteome</keyword>
<name>A0A811L7M0_9BILA</name>
<comment type="caution">
    <text evidence="1">The sequence shown here is derived from an EMBL/GenBank/DDBJ whole genome shotgun (WGS) entry which is preliminary data.</text>
</comment>
<dbReference type="EMBL" id="CAJFDH010000005">
    <property type="protein sequence ID" value="CAD5223649.1"/>
    <property type="molecule type" value="Genomic_DNA"/>
</dbReference>
<dbReference type="EMBL" id="CAJFCW020000005">
    <property type="protein sequence ID" value="CAG9118387.1"/>
    <property type="molecule type" value="Genomic_DNA"/>
</dbReference>
<dbReference type="Proteomes" id="UP000614601">
    <property type="component" value="Unassembled WGS sequence"/>
</dbReference>
<gene>
    <name evidence="1" type="ORF">BOKJ2_LOCUS10419</name>
</gene>
<proteinExistence type="predicted"/>
<protein>
    <submittedName>
        <fullName evidence="1">Uncharacterized protein</fullName>
    </submittedName>
</protein>